<evidence type="ECO:0000256" key="2">
    <source>
        <dbReference type="ARBA" id="ARBA00008473"/>
    </source>
</evidence>
<dbReference type="PANTHER" id="PTHR21094:SF2">
    <property type="entry name" value="GOLGI SNAP RECEPTOR COMPLEX MEMBER 1"/>
    <property type="match status" value="1"/>
</dbReference>
<organism evidence="11">
    <name type="scientific">Trieres chinensis</name>
    <name type="common">Marine centric diatom</name>
    <name type="synonym">Odontella sinensis</name>
    <dbReference type="NCBI Taxonomy" id="1514140"/>
    <lineage>
        <taxon>Eukaryota</taxon>
        <taxon>Sar</taxon>
        <taxon>Stramenopiles</taxon>
        <taxon>Ochrophyta</taxon>
        <taxon>Bacillariophyta</taxon>
        <taxon>Mediophyceae</taxon>
        <taxon>Biddulphiophycidae</taxon>
        <taxon>Eupodiscales</taxon>
        <taxon>Parodontellaceae</taxon>
        <taxon>Trieres</taxon>
    </lineage>
</organism>
<dbReference type="GO" id="GO:0000139">
    <property type="term" value="C:Golgi membrane"/>
    <property type="evidence" value="ECO:0007669"/>
    <property type="project" value="UniProtKB-SubCell"/>
</dbReference>
<sequence>MASIPPADAAADFDALRREATKLERQLEERVARYQQVAQRLTKGGASNHGLESAEAGTAGGGTSVDDEEESALAADVSRVASTMTDLVERRLAPAAERTGKSQHTILVRRFREVLFDSKADFKKASASVARRREAMELFHGAGMAGSNSGGNDDPAMEHLLRERNAIGNSLNAADSVLGQAEEIRSDLRSQGASLRGIQGTMLNIAGNVPGLNGLIDSIRKKRNQDDMVVSGVIAFCILFTIWYIFG</sequence>
<keyword evidence="6 10" id="KW-1133">Transmembrane helix</keyword>
<evidence type="ECO:0000256" key="3">
    <source>
        <dbReference type="ARBA" id="ARBA00022448"/>
    </source>
</evidence>
<dbReference type="GO" id="GO:0005801">
    <property type="term" value="C:cis-Golgi network"/>
    <property type="evidence" value="ECO:0007669"/>
    <property type="project" value="InterPro"/>
</dbReference>
<evidence type="ECO:0000256" key="7">
    <source>
        <dbReference type="ARBA" id="ARBA00023034"/>
    </source>
</evidence>
<keyword evidence="5" id="KW-0653">Protein transport</keyword>
<keyword evidence="8 10" id="KW-0472">Membrane</keyword>
<dbReference type="GO" id="GO:0005484">
    <property type="term" value="F:SNAP receptor activity"/>
    <property type="evidence" value="ECO:0007669"/>
    <property type="project" value="TreeGrafter"/>
</dbReference>
<evidence type="ECO:0000256" key="10">
    <source>
        <dbReference type="SAM" id="Phobius"/>
    </source>
</evidence>
<dbReference type="GO" id="GO:0006888">
    <property type="term" value="P:endoplasmic reticulum to Golgi vesicle-mediated transport"/>
    <property type="evidence" value="ECO:0007669"/>
    <property type="project" value="InterPro"/>
</dbReference>
<gene>
    <name evidence="11" type="ORF">OSIN01602_LOCUS9915</name>
</gene>
<evidence type="ECO:0000256" key="8">
    <source>
        <dbReference type="ARBA" id="ARBA00023136"/>
    </source>
</evidence>
<evidence type="ECO:0000256" key="1">
    <source>
        <dbReference type="ARBA" id="ARBA00004409"/>
    </source>
</evidence>
<dbReference type="PANTHER" id="PTHR21094">
    <property type="entry name" value="GOS-28 SNARE- RELATED"/>
    <property type="match status" value="1"/>
</dbReference>
<feature type="transmembrane region" description="Helical" evidence="10">
    <location>
        <begin position="228"/>
        <end position="246"/>
    </location>
</feature>
<dbReference type="GO" id="GO:0005797">
    <property type="term" value="C:Golgi medial cisterna"/>
    <property type="evidence" value="ECO:0007669"/>
    <property type="project" value="TreeGrafter"/>
</dbReference>
<name>A0A7S1ZHV2_TRICV</name>
<dbReference type="InterPro" id="IPR023601">
    <property type="entry name" value="Golgi_SNAP_su1"/>
</dbReference>
<keyword evidence="3" id="KW-0813">Transport</keyword>
<dbReference type="GO" id="GO:0006906">
    <property type="term" value="P:vesicle fusion"/>
    <property type="evidence" value="ECO:0007669"/>
    <property type="project" value="TreeGrafter"/>
</dbReference>
<proteinExistence type="inferred from homology"/>
<evidence type="ECO:0008006" key="12">
    <source>
        <dbReference type="Google" id="ProtNLM"/>
    </source>
</evidence>
<feature type="region of interest" description="Disordered" evidence="9">
    <location>
        <begin position="42"/>
        <end position="66"/>
    </location>
</feature>
<reference evidence="11" key="1">
    <citation type="submission" date="2021-01" db="EMBL/GenBank/DDBJ databases">
        <authorList>
            <person name="Corre E."/>
            <person name="Pelletier E."/>
            <person name="Niang G."/>
            <person name="Scheremetjew M."/>
            <person name="Finn R."/>
            <person name="Kale V."/>
            <person name="Holt S."/>
            <person name="Cochrane G."/>
            <person name="Meng A."/>
            <person name="Brown T."/>
            <person name="Cohen L."/>
        </authorList>
    </citation>
    <scope>NUCLEOTIDE SEQUENCE</scope>
    <source>
        <strain evidence="11">Grunow 1884</strain>
    </source>
</reference>
<protein>
    <recommendedName>
        <fullName evidence="12">Golgi SNAP receptor complex member 1</fullName>
    </recommendedName>
</protein>
<keyword evidence="7" id="KW-0333">Golgi apparatus</keyword>
<comment type="subcellular location">
    <subcellularLocation>
        <location evidence="1">Golgi apparatus membrane</location>
        <topology evidence="1">Single-pass type IV membrane protein</topology>
    </subcellularLocation>
</comment>
<evidence type="ECO:0000256" key="6">
    <source>
        <dbReference type="ARBA" id="ARBA00022989"/>
    </source>
</evidence>
<dbReference type="Pfam" id="PF12352">
    <property type="entry name" value="V-SNARE_C"/>
    <property type="match status" value="1"/>
</dbReference>
<dbReference type="GO" id="GO:0015031">
    <property type="term" value="P:protein transport"/>
    <property type="evidence" value="ECO:0007669"/>
    <property type="project" value="UniProtKB-KW"/>
</dbReference>
<evidence type="ECO:0000256" key="9">
    <source>
        <dbReference type="SAM" id="MobiDB-lite"/>
    </source>
</evidence>
<dbReference type="GO" id="GO:0048219">
    <property type="term" value="P:inter-Golgi cisterna vesicle-mediated transport"/>
    <property type="evidence" value="ECO:0007669"/>
    <property type="project" value="TreeGrafter"/>
</dbReference>
<comment type="similarity">
    <text evidence="2">Belongs to the GOSR1 family.</text>
</comment>
<evidence type="ECO:0000313" key="11">
    <source>
        <dbReference type="EMBL" id="CAD9338970.1"/>
    </source>
</evidence>
<evidence type="ECO:0000256" key="4">
    <source>
        <dbReference type="ARBA" id="ARBA00022692"/>
    </source>
</evidence>
<accession>A0A7S1ZHV2</accession>
<dbReference type="AlphaFoldDB" id="A0A7S1ZHV2"/>
<dbReference type="GO" id="GO:0031201">
    <property type="term" value="C:SNARE complex"/>
    <property type="evidence" value="ECO:0007669"/>
    <property type="project" value="TreeGrafter"/>
</dbReference>
<keyword evidence="4 10" id="KW-0812">Transmembrane</keyword>
<evidence type="ECO:0000256" key="5">
    <source>
        <dbReference type="ARBA" id="ARBA00022927"/>
    </source>
</evidence>
<dbReference type="EMBL" id="HBGO01017377">
    <property type="protein sequence ID" value="CAD9338970.1"/>
    <property type="molecule type" value="Transcribed_RNA"/>
</dbReference>